<dbReference type="KEGG" id="tag:Tagg_0778"/>
<keyword evidence="1" id="KW-1133">Transmembrane helix</keyword>
<dbReference type="Pfam" id="PF23621">
    <property type="entry name" value="BP74_N"/>
    <property type="match status" value="1"/>
</dbReference>
<evidence type="ECO:0000313" key="4">
    <source>
        <dbReference type="Proteomes" id="UP000002376"/>
    </source>
</evidence>
<reference key="3">
    <citation type="submission" date="2010-02" db="EMBL/GenBank/DDBJ databases">
        <title>Complete genome sequence of Thermosphaera aggregans type strain (M11TL).</title>
        <authorList>
            <consortium name="US DOE Joint Genome Institute (JGI-PGF)"/>
            <person name="Spring S."/>
            <person name="Lapidus A."/>
            <person name="Munk C."/>
            <person name="Schroeder M."/>
            <person name="Glavina Del Rio T."/>
            <person name="Tice H."/>
            <person name="Copeland A."/>
            <person name="Cheng J.-F."/>
            <person name="Lucas S."/>
            <person name="Chen F."/>
            <person name="Nolan M."/>
            <person name="Bruce D."/>
            <person name="Goodwin L."/>
            <person name="Pitluck S."/>
            <person name="Ivanova N."/>
            <person name="Mavromatis K."/>
            <person name="Ovchinnikova G."/>
            <person name="Pati A."/>
            <person name="Chen A."/>
            <person name="Palaniappan K."/>
            <person name="Land M."/>
            <person name="Hauser L."/>
            <person name="Chang Y.-J."/>
            <person name="Jeffries C.C."/>
            <person name="Brettin T."/>
            <person name="Detter J.C."/>
            <person name="Tapia R."/>
            <person name="Han C."/>
            <person name="Chain P."/>
            <person name="Heimerl T."/>
            <person name="Weik F."/>
            <person name="Goker M."/>
            <person name="Rachel R."/>
            <person name="Bristow J."/>
            <person name="Eisen J.A."/>
            <person name="Markowitz V."/>
            <person name="Hugenholtz P."/>
            <person name="Kyrpides N.C."/>
            <person name="Klenk H.-P."/>
        </authorList>
    </citation>
    <scope>NUCLEOTIDE SEQUENCE</scope>
    <source>
        <strain>DSM 11486</strain>
    </source>
</reference>
<dbReference type="Proteomes" id="UP000002376">
    <property type="component" value="Chromosome"/>
</dbReference>
<evidence type="ECO:0000259" key="2">
    <source>
        <dbReference type="Pfam" id="PF23621"/>
    </source>
</evidence>
<name>D5U1Q1_THEAM</name>
<keyword evidence="1" id="KW-0472">Membrane</keyword>
<feature type="domain" description="BP74 N-terminal" evidence="2">
    <location>
        <begin position="52"/>
        <end position="153"/>
    </location>
</feature>
<sequence length="157" mass="17819">MDLYGRLTRDPTGCSTLRHRLAVFPTVLTASLILAYGYVSWQSPREVSGWLFTVDVNGERFKVLVKDPELAGVFRSMLRGERGGVVTGELRAGDGGFNKPWRWHLDPDTVHVADLTIELCDGMPSFVEAELEYWLNVVKRYCPWSGRVVAEEPWYDP</sequence>
<keyword evidence="4" id="KW-1185">Reference proteome</keyword>
<accession>D5U1Q1</accession>
<evidence type="ECO:0000313" key="3">
    <source>
        <dbReference type="EMBL" id="ADG91051.1"/>
    </source>
</evidence>
<dbReference type="InterPro" id="IPR056422">
    <property type="entry name" value="BP74_N"/>
</dbReference>
<reference evidence="4" key="2">
    <citation type="journal article" date="2010" name="Stand. Genomic Sci.">
        <title>Complete genome sequence of Thermosphaera aggregans type strain (M11TLT).</title>
        <authorList>
            <person name="Spring S."/>
            <person name="Rachel R."/>
            <person name="Lapidus A."/>
            <person name="Davenport K."/>
            <person name="Tice H."/>
            <person name="Copeland A."/>
            <person name="Cheng J.-F."/>
            <person name="Lucas S."/>
            <person name="Chen F."/>
            <person name="Nolan M."/>
            <person name="Bruce D."/>
            <person name="Goodwin L."/>
            <person name="Pitluck S."/>
            <person name="Ivanova N."/>
            <person name="Mavromatis K."/>
            <person name="Ovchinnikova G."/>
            <person name="Pati A."/>
            <person name="Chen A."/>
            <person name="Palaniappan K."/>
            <person name="Land M."/>
            <person name="Hauser L."/>
            <person name="Chang Y.-J."/>
            <person name="Jeffries C.C."/>
            <person name="Brettin T."/>
            <person name="Detter J.C."/>
            <person name="Tapia R."/>
            <person name="Han C."/>
            <person name="Heimerl T."/>
            <person name="Weikl F."/>
            <person name="Brambilla E."/>
            <person name="Goker M."/>
            <person name="Bristow J."/>
            <person name="Eisen J.A."/>
            <person name="Markowitz V."/>
            <person name="Hugenholtz P."/>
            <person name="Kyrpides N.C."/>
            <person name="Klenk H.-P."/>
        </authorList>
    </citation>
    <scope>NUCLEOTIDE SEQUENCE [LARGE SCALE GENOMIC DNA]</scope>
    <source>
        <strain evidence="4">DSM 11486 / M11TL</strain>
    </source>
</reference>
<protein>
    <recommendedName>
        <fullName evidence="2">BP74 N-terminal domain-containing protein</fullName>
    </recommendedName>
</protein>
<reference evidence="3 4" key="1">
    <citation type="journal article" date="2010" name="Stand. Genomic Sci.">
        <title>Complete genome sequence of Thermosphaera aggregans type strain (M11TL).</title>
        <authorList>
            <person name="Spring S."/>
            <person name="Rachel R."/>
            <person name="Lapidus A."/>
            <person name="Davenport K."/>
            <person name="Tice H."/>
            <person name="Copeland A."/>
            <person name="Cheng J.F."/>
            <person name="Lucas S."/>
            <person name="Chen F."/>
            <person name="Nolan M."/>
            <person name="Bruce D."/>
            <person name="Goodwin L."/>
            <person name="Pitluck S."/>
            <person name="Ivanova N."/>
            <person name="Mavromatis K."/>
            <person name="Ovchinnikova G."/>
            <person name="Pati A."/>
            <person name="Chen A."/>
            <person name="Palaniappan K."/>
            <person name="Land M."/>
            <person name="Hauser L."/>
            <person name="Chang Y.J."/>
            <person name="Jeffries C.C."/>
            <person name="Brettin T."/>
            <person name="Detter J.C."/>
            <person name="Tapia R."/>
            <person name="Han C."/>
            <person name="Heimerl T."/>
            <person name="Weikl F."/>
            <person name="Brambilla E."/>
            <person name="Goker M."/>
            <person name="Bristow J."/>
            <person name="Eisen J.A."/>
            <person name="Markowitz V."/>
            <person name="Hugenholtz P."/>
            <person name="Kyrpides N.C."/>
            <person name="Klenk H.P."/>
        </authorList>
    </citation>
    <scope>NUCLEOTIDE SEQUENCE [LARGE SCALE GENOMIC DNA]</scope>
    <source>
        <strain evidence="4">DSM 11486 / M11TL</strain>
    </source>
</reference>
<evidence type="ECO:0000256" key="1">
    <source>
        <dbReference type="SAM" id="Phobius"/>
    </source>
</evidence>
<feature type="transmembrane region" description="Helical" evidence="1">
    <location>
        <begin position="21"/>
        <end position="39"/>
    </location>
</feature>
<dbReference type="STRING" id="633148.Tagg_0778"/>
<proteinExistence type="predicted"/>
<organism evidence="3 4">
    <name type="scientific">Thermosphaera aggregans (strain DSM 11486 / M11TL)</name>
    <dbReference type="NCBI Taxonomy" id="633148"/>
    <lineage>
        <taxon>Archaea</taxon>
        <taxon>Thermoproteota</taxon>
        <taxon>Thermoprotei</taxon>
        <taxon>Desulfurococcales</taxon>
        <taxon>Desulfurococcaceae</taxon>
        <taxon>Thermosphaera</taxon>
    </lineage>
</organism>
<dbReference type="EMBL" id="CP001939">
    <property type="protein sequence ID" value="ADG91051.1"/>
    <property type="molecule type" value="Genomic_DNA"/>
</dbReference>
<dbReference type="AlphaFoldDB" id="D5U1Q1"/>
<gene>
    <name evidence="3" type="ordered locus">Tagg_0778</name>
</gene>
<keyword evidence="1" id="KW-0812">Transmembrane</keyword>
<dbReference type="HOGENOM" id="CLU_1674072_0_0_2"/>